<proteinExistence type="predicted"/>
<dbReference type="EMBL" id="CT868281">
    <property type="protein sequence ID" value="CAK77686.1"/>
    <property type="molecule type" value="Genomic_DNA"/>
</dbReference>
<dbReference type="KEGG" id="ptm:GSPATT00039239001"/>
<accession>A0D3R9</accession>
<dbReference type="RefSeq" id="XP_001445083.1">
    <property type="nucleotide sequence ID" value="XM_001445046.1"/>
</dbReference>
<dbReference type="AlphaFoldDB" id="A0D3R9"/>
<sequence>MNTGYQINQKITNELKQKEQAPQQYMEGEEISIDQIKEVQWSATAKLPQEEVEKKKNKVR</sequence>
<keyword evidence="2" id="KW-1185">Reference proteome</keyword>
<evidence type="ECO:0000313" key="2">
    <source>
        <dbReference type="Proteomes" id="UP000000600"/>
    </source>
</evidence>
<evidence type="ECO:0000313" key="1">
    <source>
        <dbReference type="EMBL" id="CAK77686.1"/>
    </source>
</evidence>
<name>A0D3R9_PARTE</name>
<dbReference type="HOGENOM" id="CLU_2946619_0_0_1"/>
<organism evidence="1 2">
    <name type="scientific">Paramecium tetraurelia</name>
    <dbReference type="NCBI Taxonomy" id="5888"/>
    <lineage>
        <taxon>Eukaryota</taxon>
        <taxon>Sar</taxon>
        <taxon>Alveolata</taxon>
        <taxon>Ciliophora</taxon>
        <taxon>Intramacronucleata</taxon>
        <taxon>Oligohymenophorea</taxon>
        <taxon>Peniculida</taxon>
        <taxon>Parameciidae</taxon>
        <taxon>Paramecium</taxon>
    </lineage>
</organism>
<gene>
    <name evidence="1" type="ORF">GSPATT00039239001</name>
</gene>
<dbReference type="InParanoid" id="A0D3R9"/>
<reference evidence="1 2" key="1">
    <citation type="journal article" date="2006" name="Nature">
        <title>Global trends of whole-genome duplications revealed by the ciliate Paramecium tetraurelia.</title>
        <authorList>
            <consortium name="Genoscope"/>
            <person name="Aury J.-M."/>
            <person name="Jaillon O."/>
            <person name="Duret L."/>
            <person name="Noel B."/>
            <person name="Jubin C."/>
            <person name="Porcel B.M."/>
            <person name="Segurens B."/>
            <person name="Daubin V."/>
            <person name="Anthouard V."/>
            <person name="Aiach N."/>
            <person name="Arnaiz O."/>
            <person name="Billaut A."/>
            <person name="Beisson J."/>
            <person name="Blanc I."/>
            <person name="Bouhouche K."/>
            <person name="Camara F."/>
            <person name="Duharcourt S."/>
            <person name="Guigo R."/>
            <person name="Gogendeau D."/>
            <person name="Katinka M."/>
            <person name="Keller A.-M."/>
            <person name="Kissmehl R."/>
            <person name="Klotz C."/>
            <person name="Koll F."/>
            <person name="Le Moue A."/>
            <person name="Lepere C."/>
            <person name="Malinsky S."/>
            <person name="Nowacki M."/>
            <person name="Nowak J.K."/>
            <person name="Plattner H."/>
            <person name="Poulain J."/>
            <person name="Ruiz F."/>
            <person name="Serrano V."/>
            <person name="Zagulski M."/>
            <person name="Dessen P."/>
            <person name="Betermier M."/>
            <person name="Weissenbach J."/>
            <person name="Scarpelli C."/>
            <person name="Schachter V."/>
            <person name="Sperling L."/>
            <person name="Meyer E."/>
            <person name="Cohen J."/>
            <person name="Wincker P."/>
        </authorList>
    </citation>
    <scope>NUCLEOTIDE SEQUENCE [LARGE SCALE GENOMIC DNA]</scope>
    <source>
        <strain evidence="1 2">Stock d4-2</strain>
    </source>
</reference>
<dbReference type="GeneID" id="5030869"/>
<dbReference type="Proteomes" id="UP000000600">
    <property type="component" value="Unassembled WGS sequence"/>
</dbReference>
<dbReference type="OrthoDB" id="285729at2759"/>
<protein>
    <submittedName>
        <fullName evidence="1">Uncharacterized protein</fullName>
    </submittedName>
</protein>